<dbReference type="PANTHER" id="PTHR40628:SF1">
    <property type="entry name" value="CHROMO DOMAIN-CONTAINING PROTEIN"/>
    <property type="match status" value="1"/>
</dbReference>
<proteinExistence type="predicted"/>
<dbReference type="InterPro" id="IPR054722">
    <property type="entry name" value="PolX-like_BBD"/>
</dbReference>
<dbReference type="AlphaFoldDB" id="A0A438I8E0"/>
<comment type="caution">
    <text evidence="2">The sequence shown here is derived from an EMBL/GenBank/DDBJ whole genome shotgun (WGS) entry which is preliminary data.</text>
</comment>
<dbReference type="Proteomes" id="UP000288805">
    <property type="component" value="Unassembled WGS sequence"/>
</dbReference>
<accession>A0A438I8E0</accession>
<dbReference type="PANTHER" id="PTHR40628">
    <property type="entry name" value="CHROMO DOMAIN-CONTAINING PROTEIN"/>
    <property type="match status" value="1"/>
</dbReference>
<evidence type="ECO:0000313" key="2">
    <source>
        <dbReference type="EMBL" id="RVW92927.1"/>
    </source>
</evidence>
<reference evidence="2 3" key="1">
    <citation type="journal article" date="2018" name="PLoS Genet.">
        <title>Population sequencing reveals clonal diversity and ancestral inbreeding in the grapevine cultivar Chardonnay.</title>
        <authorList>
            <person name="Roach M.J."/>
            <person name="Johnson D.L."/>
            <person name="Bohlmann J."/>
            <person name="van Vuuren H.J."/>
            <person name="Jones S.J."/>
            <person name="Pretorius I.S."/>
            <person name="Schmidt S.A."/>
            <person name="Borneman A.R."/>
        </authorList>
    </citation>
    <scope>NUCLEOTIDE SEQUENCE [LARGE SCALE GENOMIC DNA]</scope>
    <source>
        <strain evidence="3">cv. Chardonnay</strain>
        <tissue evidence="2">Leaf</tissue>
    </source>
</reference>
<dbReference type="Pfam" id="PF22936">
    <property type="entry name" value="Pol_BBD"/>
    <property type="match status" value="1"/>
</dbReference>
<evidence type="ECO:0000313" key="3">
    <source>
        <dbReference type="Proteomes" id="UP000288805"/>
    </source>
</evidence>
<name>A0A438I8E0_VITVI</name>
<organism evidence="2 3">
    <name type="scientific">Vitis vinifera</name>
    <name type="common">Grape</name>
    <dbReference type="NCBI Taxonomy" id="29760"/>
    <lineage>
        <taxon>Eukaryota</taxon>
        <taxon>Viridiplantae</taxon>
        <taxon>Streptophyta</taxon>
        <taxon>Embryophyta</taxon>
        <taxon>Tracheophyta</taxon>
        <taxon>Spermatophyta</taxon>
        <taxon>Magnoliopsida</taxon>
        <taxon>eudicotyledons</taxon>
        <taxon>Gunneridae</taxon>
        <taxon>Pentapetalae</taxon>
        <taxon>rosids</taxon>
        <taxon>Vitales</taxon>
        <taxon>Vitaceae</taxon>
        <taxon>Viteae</taxon>
        <taxon>Vitis</taxon>
    </lineage>
</organism>
<evidence type="ECO:0000259" key="1">
    <source>
        <dbReference type="Pfam" id="PF22936"/>
    </source>
</evidence>
<dbReference type="EMBL" id="QGNW01000133">
    <property type="protein sequence ID" value="RVW92927.1"/>
    <property type="molecule type" value="Genomic_DNA"/>
</dbReference>
<protein>
    <recommendedName>
        <fullName evidence="1">Retrovirus-related Pol polyprotein from transposon TNT 1-94-like beta-barrel domain-containing protein</fullName>
    </recommendedName>
</protein>
<gene>
    <name evidence="2" type="ORF">CK203_040453</name>
</gene>
<feature type="domain" description="Retrovirus-related Pol polyprotein from transposon TNT 1-94-like beta-barrel" evidence="1">
    <location>
        <begin position="65"/>
        <end position="147"/>
    </location>
</feature>
<sequence length="179" mass="19704">MSSVEEPLGLDKLPSLSTIDPQGFSCPDCRSGAEDMGMGSCWIEGGNRSSSNNSNMKMITYLNDWIIDSGASVHVCGNIRAFNYFTPIEEGEHRMVLVGDLRPLPVIGKGQVVLKLASNNILVLNDVLYVPNISLNLISVSSLGKTGIRVLFDFDKFFLIKNNIFIGKGYCYKGVYRLE</sequence>